<dbReference type="PANTHER" id="PTHR30562:SF10">
    <property type="entry name" value="EXCINUCLEASE CHO"/>
    <property type="match status" value="1"/>
</dbReference>
<keyword evidence="2" id="KW-0228">DNA excision</keyword>
<dbReference type="InterPro" id="IPR050066">
    <property type="entry name" value="UvrABC_protein_C"/>
</dbReference>
<dbReference type="GO" id="GO:0016779">
    <property type="term" value="F:nucleotidyltransferase activity"/>
    <property type="evidence" value="ECO:0007669"/>
    <property type="project" value="UniProtKB-KW"/>
</dbReference>
<dbReference type="AlphaFoldDB" id="A0AAE3HND5"/>
<evidence type="ECO:0000256" key="1">
    <source>
        <dbReference type="ARBA" id="ARBA00022763"/>
    </source>
</evidence>
<dbReference type="Gene3D" id="3.40.1440.10">
    <property type="entry name" value="GIY-YIG endonuclease"/>
    <property type="match status" value="1"/>
</dbReference>
<dbReference type="Pfam" id="PF01541">
    <property type="entry name" value="GIY-YIG"/>
    <property type="match status" value="1"/>
</dbReference>
<evidence type="ECO:0000313" key="11">
    <source>
        <dbReference type="EMBL" id="MCS3903827.1"/>
    </source>
</evidence>
<keyword evidence="11" id="KW-0548">Nucleotidyltransferase</keyword>
<evidence type="ECO:0000256" key="9">
    <source>
        <dbReference type="ARBA" id="ARBA00042732"/>
    </source>
</evidence>
<name>A0AAE3HND5_9GAMM</name>
<dbReference type="InterPro" id="IPR047296">
    <property type="entry name" value="GIY-YIG_UvrC_Cho"/>
</dbReference>
<dbReference type="EMBL" id="JANUCT010000012">
    <property type="protein sequence ID" value="MCS3903827.1"/>
    <property type="molecule type" value="Genomic_DNA"/>
</dbReference>
<keyword evidence="12" id="KW-1185">Reference proteome</keyword>
<sequence length="301" mass="34244">MNKTGIPIPGERLQIERLPAYTGVRSLPAGPGVYRCYGEQGALLYVGKSINIRERVQSHYAARFSDPREGRLAMQTYHIDHTETAGELGALLLENHEIKTRRPLYNQRQRRSRQLWTLRLSTAADGFLQPQIIMLEGGRIRETTYWACRNRRQAQLQLRAISKAQGLCPKRLGLERGGGRCFGAQLGHCRGACIDRESAAAHNERLLSALAEYQLLVWPYDGPVAVVEISNDDPAHTDWHLLWQWGYLGTVRTKSELGQLWAQKQSHRFDLDTYHLLLKFLHAGDTAIQNHYDVVEVDPIN</sequence>
<feature type="domain" description="GIY-YIG" evidence="10">
    <location>
        <begin position="29"/>
        <end position="107"/>
    </location>
</feature>
<dbReference type="SMART" id="SM00465">
    <property type="entry name" value="GIYc"/>
    <property type="match status" value="1"/>
</dbReference>
<comment type="caution">
    <text evidence="11">The sequence shown here is derived from an EMBL/GenBank/DDBJ whole genome shotgun (WGS) entry which is preliminary data.</text>
</comment>
<evidence type="ECO:0000256" key="7">
    <source>
        <dbReference type="ARBA" id="ARBA00040756"/>
    </source>
</evidence>
<dbReference type="CDD" id="cd10434">
    <property type="entry name" value="GIY-YIG_UvrC_Cho"/>
    <property type="match status" value="1"/>
</dbReference>
<keyword evidence="1" id="KW-0227">DNA damage</keyword>
<keyword evidence="3" id="KW-0378">Hydrolase</keyword>
<keyword evidence="5" id="KW-0234">DNA repair</keyword>
<dbReference type="PANTHER" id="PTHR30562">
    <property type="entry name" value="UVRC/OXIDOREDUCTASE"/>
    <property type="match status" value="1"/>
</dbReference>
<dbReference type="GO" id="GO:0009380">
    <property type="term" value="C:excinuclease repair complex"/>
    <property type="evidence" value="ECO:0007669"/>
    <property type="project" value="TreeGrafter"/>
</dbReference>
<evidence type="ECO:0000259" key="10">
    <source>
        <dbReference type="PROSITE" id="PS50164"/>
    </source>
</evidence>
<dbReference type="Proteomes" id="UP001204445">
    <property type="component" value="Unassembled WGS sequence"/>
</dbReference>
<reference evidence="11" key="1">
    <citation type="submission" date="2022-08" db="EMBL/GenBank/DDBJ databases">
        <title>Genomic Encyclopedia of Type Strains, Phase III (KMG-III): the genomes of soil and plant-associated and newly described type strains.</title>
        <authorList>
            <person name="Whitman W."/>
        </authorList>
    </citation>
    <scope>NUCLEOTIDE SEQUENCE</scope>
    <source>
        <strain evidence="11">HMT 1</strain>
    </source>
</reference>
<organism evidence="11 12">
    <name type="scientific">Methylohalomonas lacus</name>
    <dbReference type="NCBI Taxonomy" id="398773"/>
    <lineage>
        <taxon>Bacteria</taxon>
        <taxon>Pseudomonadati</taxon>
        <taxon>Pseudomonadota</taxon>
        <taxon>Gammaproteobacteria</taxon>
        <taxon>Methylohalomonadales</taxon>
        <taxon>Methylohalomonadaceae</taxon>
        <taxon>Methylohalomonas</taxon>
    </lineage>
</organism>
<dbReference type="GO" id="GO:0006289">
    <property type="term" value="P:nucleotide-excision repair"/>
    <property type="evidence" value="ECO:0007669"/>
    <property type="project" value="InterPro"/>
</dbReference>
<dbReference type="RefSeq" id="WP_259055802.1">
    <property type="nucleotide sequence ID" value="NZ_JANUCT010000012.1"/>
</dbReference>
<keyword evidence="4" id="KW-0267">Excision nuclease</keyword>
<evidence type="ECO:0000256" key="6">
    <source>
        <dbReference type="ARBA" id="ARBA00023236"/>
    </source>
</evidence>
<dbReference type="GO" id="GO:0016787">
    <property type="term" value="F:hydrolase activity"/>
    <property type="evidence" value="ECO:0007669"/>
    <property type="project" value="UniProtKB-KW"/>
</dbReference>
<accession>A0AAE3HND5</accession>
<keyword evidence="11" id="KW-0808">Transferase</keyword>
<keyword evidence="6" id="KW-0742">SOS response</keyword>
<evidence type="ECO:0000313" key="12">
    <source>
        <dbReference type="Proteomes" id="UP001204445"/>
    </source>
</evidence>
<evidence type="ECO:0000256" key="8">
    <source>
        <dbReference type="ARBA" id="ARBA00042138"/>
    </source>
</evidence>
<dbReference type="SUPFAM" id="SSF82771">
    <property type="entry name" value="GIY-YIG endonuclease"/>
    <property type="match status" value="1"/>
</dbReference>
<gene>
    <name evidence="11" type="ORF">J2T55_001859</name>
</gene>
<proteinExistence type="predicted"/>
<evidence type="ECO:0000256" key="4">
    <source>
        <dbReference type="ARBA" id="ARBA00022881"/>
    </source>
</evidence>
<evidence type="ECO:0000256" key="5">
    <source>
        <dbReference type="ARBA" id="ARBA00023204"/>
    </source>
</evidence>
<dbReference type="GO" id="GO:0009432">
    <property type="term" value="P:SOS response"/>
    <property type="evidence" value="ECO:0007669"/>
    <property type="project" value="UniProtKB-KW"/>
</dbReference>
<evidence type="ECO:0000256" key="3">
    <source>
        <dbReference type="ARBA" id="ARBA00022801"/>
    </source>
</evidence>
<dbReference type="InterPro" id="IPR000305">
    <property type="entry name" value="GIY-YIG_endonuc"/>
</dbReference>
<protein>
    <recommendedName>
        <fullName evidence="7">Excinuclease cho</fullName>
    </recommendedName>
    <alternativeName>
        <fullName evidence="9">Endonuclease cho</fullName>
    </alternativeName>
    <alternativeName>
        <fullName evidence="8">UvrC homolog protein</fullName>
    </alternativeName>
</protein>
<dbReference type="InterPro" id="IPR035901">
    <property type="entry name" value="GIY-YIG_endonuc_sf"/>
</dbReference>
<evidence type="ECO:0000256" key="2">
    <source>
        <dbReference type="ARBA" id="ARBA00022769"/>
    </source>
</evidence>
<dbReference type="GO" id="GO:0004518">
    <property type="term" value="F:nuclease activity"/>
    <property type="evidence" value="ECO:0007669"/>
    <property type="project" value="UniProtKB-KW"/>
</dbReference>
<dbReference type="PROSITE" id="PS50164">
    <property type="entry name" value="GIY_YIG"/>
    <property type="match status" value="1"/>
</dbReference>